<organism evidence="2">
    <name type="scientific">mine drainage metagenome</name>
    <dbReference type="NCBI Taxonomy" id="410659"/>
    <lineage>
        <taxon>unclassified sequences</taxon>
        <taxon>metagenomes</taxon>
        <taxon>ecological metagenomes</taxon>
    </lineage>
</organism>
<comment type="caution">
    <text evidence="2">The sequence shown here is derived from an EMBL/GenBank/DDBJ whole genome shotgun (WGS) entry which is preliminary data.</text>
</comment>
<reference evidence="2" key="2">
    <citation type="journal article" date="2014" name="ISME J.">
        <title>Microbial stratification in low pH oxic and suboxic macroscopic growths along an acid mine drainage.</title>
        <authorList>
            <person name="Mendez-Garcia C."/>
            <person name="Mesa V."/>
            <person name="Sprenger R.R."/>
            <person name="Richter M."/>
            <person name="Diez M.S."/>
            <person name="Solano J."/>
            <person name="Bargiela R."/>
            <person name="Golyshina O.V."/>
            <person name="Manteca A."/>
            <person name="Ramos J.L."/>
            <person name="Gallego J.R."/>
            <person name="Llorente I."/>
            <person name="Martins Dos Santos V.A."/>
            <person name="Jensen O.N."/>
            <person name="Pelaez A.I."/>
            <person name="Sanchez J."/>
            <person name="Ferrer M."/>
        </authorList>
    </citation>
    <scope>NUCLEOTIDE SEQUENCE</scope>
</reference>
<dbReference type="Gene3D" id="3.20.20.60">
    <property type="entry name" value="Phosphoenolpyruvate-binding domains"/>
    <property type="match status" value="1"/>
</dbReference>
<feature type="non-terminal residue" evidence="2">
    <location>
        <position position="170"/>
    </location>
</feature>
<dbReference type="InterPro" id="IPR040442">
    <property type="entry name" value="Pyrv_kinase-like_dom_sf"/>
</dbReference>
<dbReference type="PRINTS" id="PR01736">
    <property type="entry name" value="PHPHTRNFRASE"/>
</dbReference>
<dbReference type="SUPFAM" id="SSF51621">
    <property type="entry name" value="Phosphoenolpyruvate/pyruvate domain"/>
    <property type="match status" value="1"/>
</dbReference>
<dbReference type="PANTHER" id="PTHR46244">
    <property type="entry name" value="PHOSPHOENOLPYRUVATE-PROTEIN PHOSPHOTRANSFERASE"/>
    <property type="match status" value="1"/>
</dbReference>
<protein>
    <submittedName>
        <fullName evidence="2">Phosphoenolpyruvate-protein phosphotransferase</fullName>
    </submittedName>
</protein>
<feature type="non-terminal residue" evidence="2">
    <location>
        <position position="1"/>
    </location>
</feature>
<sequence>ARGIGLFRTEFLFMNRSSLPGEEEQFHAYRQVAEALRGLPVTIRTLDIGADKPVEPSGIVSTLNPALGLRAIRYCLAEPQIFLTQIRAILRASHFGQVQMLLPMLSSRSELLQTLTLVEQAKAELTQQAIPFNLHLPIGGMIEVPAAALALPLFLDKLDFLSIGTNDLIQ</sequence>
<dbReference type="InterPro" id="IPR050499">
    <property type="entry name" value="PEP-utilizing_PTS_enzyme"/>
</dbReference>
<evidence type="ECO:0000259" key="1">
    <source>
        <dbReference type="Pfam" id="PF02896"/>
    </source>
</evidence>
<dbReference type="InterPro" id="IPR000121">
    <property type="entry name" value="PEP_util_C"/>
</dbReference>
<feature type="domain" description="PEP-utilising enzyme C-terminal" evidence="1">
    <location>
        <begin position="1"/>
        <end position="170"/>
    </location>
</feature>
<name>T1B1H1_9ZZZZ</name>
<gene>
    <name evidence="2" type="ORF">B1A_14494</name>
</gene>
<dbReference type="AlphaFoldDB" id="T1B1H1"/>
<dbReference type="EMBL" id="AUZX01010638">
    <property type="protein sequence ID" value="EQD46729.1"/>
    <property type="molecule type" value="Genomic_DNA"/>
</dbReference>
<dbReference type="Pfam" id="PF02896">
    <property type="entry name" value="PEP-utilizers_C"/>
    <property type="match status" value="1"/>
</dbReference>
<evidence type="ECO:0000313" key="2">
    <source>
        <dbReference type="EMBL" id="EQD46729.1"/>
    </source>
</evidence>
<dbReference type="GO" id="GO:0016772">
    <property type="term" value="F:transferase activity, transferring phosphorus-containing groups"/>
    <property type="evidence" value="ECO:0007669"/>
    <property type="project" value="InterPro"/>
</dbReference>
<proteinExistence type="predicted"/>
<keyword evidence="2" id="KW-0670">Pyruvate</keyword>
<accession>T1B1H1</accession>
<keyword evidence="2" id="KW-0808">Transferase</keyword>
<dbReference type="PANTHER" id="PTHR46244:SF3">
    <property type="entry name" value="PHOSPHOENOLPYRUVATE-PROTEIN PHOSPHOTRANSFERASE"/>
    <property type="match status" value="1"/>
</dbReference>
<reference evidence="2" key="1">
    <citation type="submission" date="2013-08" db="EMBL/GenBank/DDBJ databases">
        <authorList>
            <person name="Mendez C."/>
            <person name="Richter M."/>
            <person name="Ferrer M."/>
            <person name="Sanchez J."/>
        </authorList>
    </citation>
    <scope>NUCLEOTIDE SEQUENCE</scope>
</reference>
<dbReference type="InterPro" id="IPR015813">
    <property type="entry name" value="Pyrv/PenolPyrv_kinase-like_dom"/>
</dbReference>